<evidence type="ECO:0000256" key="1">
    <source>
        <dbReference type="RuleBase" id="RU003814"/>
    </source>
</evidence>
<dbReference type="EMBL" id="PFMC01000019">
    <property type="protein sequence ID" value="PIY95280.1"/>
    <property type="molecule type" value="Genomic_DNA"/>
</dbReference>
<evidence type="ECO:0000313" key="3">
    <source>
        <dbReference type="Proteomes" id="UP000228689"/>
    </source>
</evidence>
<dbReference type="Gene3D" id="3.40.50.10470">
    <property type="entry name" value="Translation initiation factor eif-2b, domain 2"/>
    <property type="match status" value="1"/>
</dbReference>
<dbReference type="PANTHER" id="PTHR43475:SF2">
    <property type="entry name" value="RIBOSE 1,5-BISPHOSPHATE ISOMERASE"/>
    <property type="match status" value="1"/>
</dbReference>
<dbReference type="GO" id="GO:0046523">
    <property type="term" value="F:S-methyl-5-thioribose-1-phosphate isomerase activity"/>
    <property type="evidence" value="ECO:0007669"/>
    <property type="project" value="TreeGrafter"/>
</dbReference>
<sequence>MSLKSVIKDINNLKIQGATAIAQEAIRALISESKSVRQEGHQFIVRIEKMIADLLATRSTEPLMQNGLAFILVKLRQTSAKPASEMQAILEKTGLEYLELITDSTQKIVAKGKSLLKKNDNIFTHCHSSLVEKIIIAAWQDKNIAVYNTETRPLFQGRITAQNLLAQGVPTTMVADSAADFLISKHSGKELMMNIIILGADSISWEGNVYNKIGSYGIALAAWEAKIPLYIAATALKMDADNKIQIELRASSEIWSLKPGNLKILNFAFDLIPAKFITGIITEFGIVKPSLLKAKVAKNYSWLLKD</sequence>
<comment type="caution">
    <text evidence="2">The sequence shown here is derived from an EMBL/GenBank/DDBJ whole genome shotgun (WGS) entry which is preliminary data.</text>
</comment>
<gene>
    <name evidence="2" type="ORF">COY67_00775</name>
</gene>
<comment type="similarity">
    <text evidence="1">Belongs to the eIF-2B alpha/beta/delta subunits family.</text>
</comment>
<dbReference type="InterPro" id="IPR027363">
    <property type="entry name" value="M1Pi_N"/>
</dbReference>
<name>A0A2M7RET9_9BACT</name>
<dbReference type="InterPro" id="IPR042529">
    <property type="entry name" value="IF_2B-like_C"/>
</dbReference>
<dbReference type="GO" id="GO:0019509">
    <property type="term" value="P:L-methionine salvage from methylthioadenosine"/>
    <property type="evidence" value="ECO:0007669"/>
    <property type="project" value="TreeGrafter"/>
</dbReference>
<dbReference type="Pfam" id="PF01008">
    <property type="entry name" value="IF-2B"/>
    <property type="match status" value="1"/>
</dbReference>
<reference evidence="3" key="1">
    <citation type="submission" date="2017-09" db="EMBL/GenBank/DDBJ databases">
        <title>Depth-based differentiation of microbial function through sediment-hosted aquifers and enrichment of novel symbionts in the deep terrestrial subsurface.</title>
        <authorList>
            <person name="Probst A.J."/>
            <person name="Ladd B."/>
            <person name="Jarett J.K."/>
            <person name="Geller-Mcgrath D.E."/>
            <person name="Sieber C.M.K."/>
            <person name="Emerson J.B."/>
            <person name="Anantharaman K."/>
            <person name="Thomas B.C."/>
            <person name="Malmstrom R."/>
            <person name="Stieglmeier M."/>
            <person name="Klingl A."/>
            <person name="Woyke T."/>
            <person name="Ryan C.M."/>
            <person name="Banfield J.F."/>
        </authorList>
    </citation>
    <scope>NUCLEOTIDE SEQUENCE [LARGE SCALE GENOMIC DNA]</scope>
</reference>
<organism evidence="2 3">
    <name type="scientific">Candidatus Komeilibacteria bacterium CG_4_10_14_0_8_um_filter_37_78</name>
    <dbReference type="NCBI Taxonomy" id="1974471"/>
    <lineage>
        <taxon>Bacteria</taxon>
        <taxon>Candidatus Komeiliibacteriota</taxon>
    </lineage>
</organism>
<dbReference type="SUPFAM" id="SSF100950">
    <property type="entry name" value="NagB/RpiA/CoA transferase-like"/>
    <property type="match status" value="1"/>
</dbReference>
<protein>
    <recommendedName>
        <fullName evidence="4">Translation initiation factor eIF-2B</fullName>
    </recommendedName>
</protein>
<dbReference type="Proteomes" id="UP000228689">
    <property type="component" value="Unassembled WGS sequence"/>
</dbReference>
<accession>A0A2M7RET9</accession>
<dbReference type="PANTHER" id="PTHR43475">
    <property type="entry name" value="METHYLTHIORIBOSE-1-PHOSPHATE ISOMERASE"/>
    <property type="match status" value="1"/>
</dbReference>
<dbReference type="InterPro" id="IPR000649">
    <property type="entry name" value="IF-2B-related"/>
</dbReference>
<dbReference type="Gene3D" id="1.20.120.420">
    <property type="entry name" value="translation initiation factor eif-2b, domain 1"/>
    <property type="match status" value="1"/>
</dbReference>
<proteinExistence type="inferred from homology"/>
<dbReference type="InterPro" id="IPR037171">
    <property type="entry name" value="NagB/RpiA_transferase-like"/>
</dbReference>
<evidence type="ECO:0000313" key="2">
    <source>
        <dbReference type="EMBL" id="PIY95280.1"/>
    </source>
</evidence>
<evidence type="ECO:0008006" key="4">
    <source>
        <dbReference type="Google" id="ProtNLM"/>
    </source>
</evidence>
<dbReference type="AlphaFoldDB" id="A0A2M7RET9"/>